<accession>A0A252F7C7</accession>
<gene>
    <name evidence="1" type="ORF">CBW42_00125</name>
</gene>
<sequence>MQKNRLFPAFNAVRSSKQEVGCKSTVAPASPAVSKSSILGGLTNGTHLLTLLGQACGLIAELTNDPDFYKEARGRARCRGIAENHTPSLIERWEQLQDEIERTTGNYHLETDTACKQLFRTMTDSLCRHQVEISRQLEARGMIWVPEHGWTYKSAERTQK</sequence>
<organism evidence="1 2">
    <name type="scientific">Butyricicoccus porcorum</name>
    <dbReference type="NCBI Taxonomy" id="1945634"/>
    <lineage>
        <taxon>Bacteria</taxon>
        <taxon>Bacillati</taxon>
        <taxon>Bacillota</taxon>
        <taxon>Clostridia</taxon>
        <taxon>Eubacteriales</taxon>
        <taxon>Butyricicoccaceae</taxon>
        <taxon>Butyricicoccus</taxon>
    </lineage>
</organism>
<proteinExistence type="predicted"/>
<dbReference type="EMBL" id="NHOC01000001">
    <property type="protein sequence ID" value="OUM21675.1"/>
    <property type="molecule type" value="Genomic_DNA"/>
</dbReference>
<name>A0A252F7C7_9FIRM</name>
<evidence type="ECO:0000313" key="1">
    <source>
        <dbReference type="EMBL" id="OUM21675.1"/>
    </source>
</evidence>
<evidence type="ECO:0000313" key="2">
    <source>
        <dbReference type="Proteomes" id="UP000194903"/>
    </source>
</evidence>
<reference evidence="1 2" key="1">
    <citation type="submission" date="2017-05" db="EMBL/GenBank/DDBJ databases">
        <title>Butyricicoccus porcorum sp. nov. a butyrate-producing bacterium from the swine intestinal tract.</title>
        <authorList>
            <person name="Trachsel J."/>
            <person name="Humphrey S."/>
            <person name="Allen H.K."/>
        </authorList>
    </citation>
    <scope>NUCLEOTIDE SEQUENCE [LARGE SCALE GENOMIC DNA]</scope>
    <source>
        <strain evidence="1">BB10</strain>
    </source>
</reference>
<keyword evidence="2" id="KW-1185">Reference proteome</keyword>
<protein>
    <submittedName>
        <fullName evidence="1">Uncharacterized protein</fullName>
    </submittedName>
</protein>
<dbReference type="Proteomes" id="UP000194903">
    <property type="component" value="Unassembled WGS sequence"/>
</dbReference>
<dbReference type="AlphaFoldDB" id="A0A252F7C7"/>
<comment type="caution">
    <text evidence="1">The sequence shown here is derived from an EMBL/GenBank/DDBJ whole genome shotgun (WGS) entry which is preliminary data.</text>
</comment>